<keyword evidence="7" id="KW-0539">Nucleus</keyword>
<dbReference type="InterPro" id="IPR040122">
    <property type="entry name" value="Importin_beta"/>
</dbReference>
<evidence type="ECO:0000313" key="10">
    <source>
        <dbReference type="EMBL" id="KAJ5070428.1"/>
    </source>
</evidence>
<keyword evidence="6" id="KW-0653">Protein transport</keyword>
<evidence type="ECO:0000256" key="3">
    <source>
        <dbReference type="ARBA" id="ARBA00022448"/>
    </source>
</evidence>
<dbReference type="Gene3D" id="1.25.10.10">
    <property type="entry name" value="Leucine-rich Repeat Variant"/>
    <property type="match status" value="1"/>
</dbReference>
<dbReference type="PANTHER" id="PTHR10527">
    <property type="entry name" value="IMPORTIN BETA"/>
    <property type="match status" value="1"/>
</dbReference>
<evidence type="ECO:0000256" key="4">
    <source>
        <dbReference type="ARBA" id="ARBA00022490"/>
    </source>
</evidence>
<dbReference type="InterPro" id="IPR011989">
    <property type="entry name" value="ARM-like"/>
</dbReference>
<proteinExistence type="predicted"/>
<evidence type="ECO:0000259" key="8">
    <source>
        <dbReference type="Pfam" id="PF03810"/>
    </source>
</evidence>
<dbReference type="GO" id="GO:0005737">
    <property type="term" value="C:cytoplasm"/>
    <property type="evidence" value="ECO:0007669"/>
    <property type="project" value="UniProtKB-SubCell"/>
</dbReference>
<evidence type="ECO:0000256" key="2">
    <source>
        <dbReference type="ARBA" id="ARBA00004496"/>
    </source>
</evidence>
<evidence type="ECO:0000313" key="11">
    <source>
        <dbReference type="Proteomes" id="UP001149090"/>
    </source>
</evidence>
<dbReference type="GO" id="GO:0031267">
    <property type="term" value="F:small GTPase binding"/>
    <property type="evidence" value="ECO:0007669"/>
    <property type="project" value="InterPro"/>
</dbReference>
<keyword evidence="11" id="KW-1185">Reference proteome</keyword>
<gene>
    <name evidence="10" type="ORF">M0811_10900</name>
</gene>
<dbReference type="SUPFAM" id="SSF48371">
    <property type="entry name" value="ARM repeat"/>
    <property type="match status" value="1"/>
</dbReference>
<evidence type="ECO:0000256" key="1">
    <source>
        <dbReference type="ARBA" id="ARBA00004123"/>
    </source>
</evidence>
<name>A0A9Q0LCX6_ANAIG</name>
<dbReference type="InterPro" id="IPR016024">
    <property type="entry name" value="ARM-type_fold"/>
</dbReference>
<dbReference type="AlphaFoldDB" id="A0A9Q0LCX6"/>
<sequence>MEKQIKEFEELLTQLLETNNFKRNEAEKIYTEFLQNNSIQCLEFLLKVLQESNSQQNRLLSAILFRQAISPTQIYWKNINRENQIQIQNQLLITFQIQPNNFLRKRVCDAISVLASTSYDSEKWDDLIQFIIKNVNDSNEQLQVDILYLIQQLSLQIPEMIKSIPNEIFEIFKQSFSEKNSLQIRFFATKAFNKYILILNKQKRESFTVFIPSILQLFFELTNQQKMDLIEEIIQELTDIVSILPQFYRQYYNSFCQIFFKISVSNEFPQDIYCSN</sequence>
<comment type="subcellular location">
    <subcellularLocation>
        <location evidence="2">Cytoplasm</location>
    </subcellularLocation>
    <subcellularLocation>
        <location evidence="1">Nucleus</location>
    </subcellularLocation>
</comment>
<feature type="domain" description="Importin N-terminal" evidence="8">
    <location>
        <begin position="35"/>
        <end position="94"/>
    </location>
</feature>
<evidence type="ECO:0000256" key="5">
    <source>
        <dbReference type="ARBA" id="ARBA00022737"/>
    </source>
</evidence>
<protein>
    <submittedName>
        <fullName evidence="10">Importin-5-like</fullName>
    </submittedName>
</protein>
<dbReference type="InterPro" id="IPR001494">
    <property type="entry name" value="Importin-beta_N"/>
</dbReference>
<keyword evidence="3" id="KW-0813">Transport</keyword>
<dbReference type="Pfam" id="PF25780">
    <property type="entry name" value="TPR_IPO5"/>
    <property type="match status" value="1"/>
</dbReference>
<organism evidence="10 11">
    <name type="scientific">Anaeramoeba ignava</name>
    <name type="common">Anaerobic marine amoeba</name>
    <dbReference type="NCBI Taxonomy" id="1746090"/>
    <lineage>
        <taxon>Eukaryota</taxon>
        <taxon>Metamonada</taxon>
        <taxon>Anaeramoebidae</taxon>
        <taxon>Anaeramoeba</taxon>
    </lineage>
</organism>
<evidence type="ECO:0000256" key="6">
    <source>
        <dbReference type="ARBA" id="ARBA00022927"/>
    </source>
</evidence>
<reference evidence="10" key="1">
    <citation type="submission" date="2022-10" db="EMBL/GenBank/DDBJ databases">
        <title>Novel sulphate-reducing endosymbionts in the free-living metamonad Anaeramoeba.</title>
        <authorList>
            <person name="Jerlstrom-Hultqvist J."/>
            <person name="Cepicka I."/>
            <person name="Gallot-Lavallee L."/>
            <person name="Salas-Leiva D."/>
            <person name="Curtis B.A."/>
            <person name="Zahonova K."/>
            <person name="Pipaliya S."/>
            <person name="Dacks J."/>
            <person name="Roger A.J."/>
        </authorList>
    </citation>
    <scope>NUCLEOTIDE SEQUENCE</scope>
    <source>
        <strain evidence="10">BMAN</strain>
    </source>
</reference>
<dbReference type="EMBL" id="JAPDFW010000095">
    <property type="protein sequence ID" value="KAJ5070428.1"/>
    <property type="molecule type" value="Genomic_DNA"/>
</dbReference>
<keyword evidence="4" id="KW-0963">Cytoplasm</keyword>
<dbReference type="GO" id="GO:0006606">
    <property type="term" value="P:protein import into nucleus"/>
    <property type="evidence" value="ECO:0007669"/>
    <property type="project" value="InterPro"/>
</dbReference>
<dbReference type="OMA" id="QNNSIQC"/>
<feature type="domain" description="IPO4/5-like TPR repeats" evidence="9">
    <location>
        <begin position="101"/>
        <end position="256"/>
    </location>
</feature>
<evidence type="ECO:0000259" key="9">
    <source>
        <dbReference type="Pfam" id="PF25780"/>
    </source>
</evidence>
<dbReference type="Proteomes" id="UP001149090">
    <property type="component" value="Unassembled WGS sequence"/>
</dbReference>
<evidence type="ECO:0000256" key="7">
    <source>
        <dbReference type="ARBA" id="ARBA00023242"/>
    </source>
</evidence>
<dbReference type="InterPro" id="IPR057672">
    <property type="entry name" value="TPR_IPO4/5"/>
</dbReference>
<accession>A0A9Q0LCX6</accession>
<dbReference type="Pfam" id="PF03810">
    <property type="entry name" value="IBN_N"/>
    <property type="match status" value="1"/>
</dbReference>
<comment type="caution">
    <text evidence="10">The sequence shown here is derived from an EMBL/GenBank/DDBJ whole genome shotgun (WGS) entry which is preliminary data.</text>
</comment>
<keyword evidence="5" id="KW-0677">Repeat</keyword>